<protein>
    <submittedName>
        <fullName evidence="1">Uncharacterized protein</fullName>
    </submittedName>
</protein>
<reference evidence="2" key="1">
    <citation type="submission" date="2018-11" db="EMBL/GenBank/DDBJ databases">
        <title>Proposal to divide the Flavobacteriaceae and reorganize its genera based on Amino Acid Identity values calculated from whole genome sequences.</title>
        <authorList>
            <person name="Nicholson A.C."/>
            <person name="Gulvik C.A."/>
            <person name="Whitney A.M."/>
            <person name="Humrighouse B.W."/>
            <person name="Bell M."/>
            <person name="Holmes B."/>
            <person name="Steigerwalt A.B."/>
            <person name="Villarma A."/>
            <person name="Sheth M."/>
            <person name="Batra D."/>
            <person name="Pryor J."/>
            <person name="Bernardet J.-F."/>
            <person name="Hugo C."/>
            <person name="Kampfer P."/>
            <person name="Newman J.D."/>
            <person name="McQuiston J.R."/>
        </authorList>
    </citation>
    <scope>NUCLEOTIDE SEQUENCE [LARGE SCALE GENOMIC DNA]</scope>
    <source>
        <strain evidence="2">H4753</strain>
    </source>
</reference>
<sequence length="85" mass="9999">MNVLESIIKIIFKEGIINYFKRKLNISYLDNKTIYPIIYNNNKTKILLNRQFGHVDLKIFSDGIYEKEIVDDIRAVLAPDKILLI</sequence>
<dbReference type="RefSeq" id="WP_124785326.1">
    <property type="nucleotide sequence ID" value="NZ_CP034171.1"/>
</dbReference>
<organism evidence="1 2">
    <name type="scientific">Chryseobacterium taklimakanense</name>
    <dbReference type="NCBI Taxonomy" id="536441"/>
    <lineage>
        <taxon>Bacteria</taxon>
        <taxon>Pseudomonadati</taxon>
        <taxon>Bacteroidota</taxon>
        <taxon>Flavobacteriia</taxon>
        <taxon>Flavobacteriales</taxon>
        <taxon>Weeksellaceae</taxon>
        <taxon>Chryseobacterium group</taxon>
        <taxon>Chryseobacterium</taxon>
    </lineage>
</organism>
<gene>
    <name evidence="1" type="ORF">EIH08_11270</name>
</gene>
<evidence type="ECO:0000313" key="1">
    <source>
        <dbReference type="EMBL" id="AZI21196.1"/>
    </source>
</evidence>
<accession>A0A3G8WZI9</accession>
<proteinExistence type="predicted"/>
<name>A0A3G8WZI9_9FLAO</name>
<evidence type="ECO:0000313" key="2">
    <source>
        <dbReference type="Proteomes" id="UP000282297"/>
    </source>
</evidence>
<dbReference type="AlphaFoldDB" id="A0A3G8WZI9"/>
<dbReference type="Proteomes" id="UP000282297">
    <property type="component" value="Chromosome"/>
</dbReference>
<dbReference type="EMBL" id="CP034171">
    <property type="protein sequence ID" value="AZI21196.1"/>
    <property type="molecule type" value="Genomic_DNA"/>
</dbReference>